<dbReference type="Reactome" id="R-CEL-9013424">
    <property type="pathway name" value="RHOV GTPase cycle"/>
</dbReference>
<dbReference type="OrthoDB" id="289038at2759"/>
<keyword evidence="3" id="KW-0833">Ubl conjugation pathway</keyword>
<dbReference type="GO" id="GO:0006508">
    <property type="term" value="P:proteolysis"/>
    <property type="evidence" value="ECO:0007669"/>
    <property type="project" value="UniProtKB-KW"/>
</dbReference>
<organism evidence="8 9">
    <name type="scientific">Caenorhabditis elegans</name>
    <dbReference type="NCBI Taxonomy" id="6239"/>
    <lineage>
        <taxon>Eukaryota</taxon>
        <taxon>Metazoa</taxon>
        <taxon>Ecdysozoa</taxon>
        <taxon>Nematoda</taxon>
        <taxon>Chromadorea</taxon>
        <taxon>Rhabditida</taxon>
        <taxon>Rhabditina</taxon>
        <taxon>Rhabditomorpha</taxon>
        <taxon>Rhabditoidea</taxon>
        <taxon>Rhabditidae</taxon>
        <taxon>Peloderinae</taxon>
        <taxon>Caenorhabditis</taxon>
    </lineage>
</organism>
<dbReference type="InterPro" id="IPR018200">
    <property type="entry name" value="USP_CS"/>
</dbReference>
<feature type="compositionally biased region" description="Polar residues" evidence="5">
    <location>
        <begin position="2096"/>
        <end position="2107"/>
    </location>
</feature>
<feature type="compositionally biased region" description="Polar residues" evidence="5">
    <location>
        <begin position="91"/>
        <end position="101"/>
    </location>
</feature>
<name>G5EG81_CAEEL</name>
<dbReference type="GO" id="GO:0005829">
    <property type="term" value="C:cytosol"/>
    <property type="evidence" value="ECO:0000318"/>
    <property type="project" value="GO_Central"/>
</dbReference>
<feature type="region of interest" description="Disordered" evidence="5">
    <location>
        <begin position="2905"/>
        <end position="2938"/>
    </location>
</feature>
<dbReference type="InterPro" id="IPR015940">
    <property type="entry name" value="UBA"/>
</dbReference>
<dbReference type="SUPFAM" id="SSF47954">
    <property type="entry name" value="Cyclin-like"/>
    <property type="match status" value="1"/>
</dbReference>
<dbReference type="MEROPS" id="C19.A30"/>
<feature type="domain" description="UBA" evidence="6">
    <location>
        <begin position="128"/>
        <end position="171"/>
    </location>
</feature>
<feature type="region of interest" description="Disordered" evidence="5">
    <location>
        <begin position="2074"/>
        <end position="2112"/>
    </location>
</feature>
<dbReference type="Reactome" id="R-CEL-5689880">
    <property type="pathway name" value="Ub-specific processing proteases"/>
</dbReference>
<dbReference type="Proteomes" id="UP000001940">
    <property type="component" value="Chromosome II"/>
</dbReference>
<dbReference type="WormBase" id="T24B8.7b">
    <property type="protein sequence ID" value="CE48382"/>
    <property type="gene ID" value="WBGene00011980"/>
</dbReference>
<evidence type="ECO:0000259" key="7">
    <source>
        <dbReference type="PROSITE" id="PS50235"/>
    </source>
</evidence>
<dbReference type="InterPro" id="IPR001394">
    <property type="entry name" value="Peptidase_C19_UCH"/>
</dbReference>
<feature type="region of interest" description="Disordered" evidence="5">
    <location>
        <begin position="2447"/>
        <end position="2492"/>
    </location>
</feature>
<dbReference type="RefSeq" id="NP_495931.4">
    <property type="nucleotide sequence ID" value="NM_063530.4"/>
</dbReference>
<dbReference type="InterPro" id="IPR056850">
    <property type="entry name" value="ARM_UBP34_24_USP9X_Y"/>
</dbReference>
<keyword evidence="4" id="KW-0378">Hydrolase</keyword>
<gene>
    <name evidence="8" type="ORF">CELE_T24B8.7</name>
    <name evidence="8 10" type="ORF">T24B8.7</name>
</gene>
<evidence type="ECO:0000313" key="10">
    <source>
        <dbReference type="WormBase" id="T24B8.7b"/>
    </source>
</evidence>
<dbReference type="Reactome" id="R-CEL-2173795">
    <property type="pathway name" value="Downregulation of SMAD2/3:SMAD4 transcriptional activity"/>
</dbReference>
<dbReference type="CDD" id="cd02659">
    <property type="entry name" value="peptidase_C19C"/>
    <property type="match status" value="1"/>
</dbReference>
<dbReference type="InterPro" id="IPR038765">
    <property type="entry name" value="Papain-like_cys_pep_sf"/>
</dbReference>
<dbReference type="Reactome" id="R-CEL-9033241">
    <property type="pathway name" value="Peroxisomal protein import"/>
</dbReference>
<dbReference type="SUPFAM" id="SSF46934">
    <property type="entry name" value="UBA-like"/>
    <property type="match status" value="1"/>
</dbReference>
<evidence type="ECO:0000259" key="6">
    <source>
        <dbReference type="PROSITE" id="PS50030"/>
    </source>
</evidence>
<dbReference type="GO" id="GO:0005634">
    <property type="term" value="C:nucleus"/>
    <property type="evidence" value="ECO:0000318"/>
    <property type="project" value="GO_Central"/>
</dbReference>
<dbReference type="CTD" id="174440"/>
<dbReference type="GO" id="GO:0016579">
    <property type="term" value="P:protein deubiquitination"/>
    <property type="evidence" value="ECO:0007669"/>
    <property type="project" value="InterPro"/>
</dbReference>
<comment type="similarity">
    <text evidence="1">Belongs to the peptidase C19 family.</text>
</comment>
<dbReference type="PROSITE" id="PS50030">
    <property type="entry name" value="UBA"/>
    <property type="match status" value="1"/>
</dbReference>
<keyword evidence="9" id="KW-1185">Reference proteome</keyword>
<dbReference type="EMBL" id="BX284602">
    <property type="protein sequence ID" value="CAA92762.4"/>
    <property type="molecule type" value="Genomic_DNA"/>
</dbReference>
<dbReference type="Bgee" id="WBGene00011980">
    <property type="expression patterns" value="Expressed in embryo and 4 other cell types or tissues"/>
</dbReference>
<dbReference type="Gene3D" id="3.90.70.10">
    <property type="entry name" value="Cysteine proteinases"/>
    <property type="match status" value="1"/>
</dbReference>
<proteinExistence type="evidence at protein level"/>
<dbReference type="Reactome" id="R-CEL-8866652">
    <property type="pathway name" value="Synthesis of active ubiquitin: roles of E1 and E2 enzymes"/>
</dbReference>
<keyword evidence="2" id="KW-0645">Protease</keyword>
<evidence type="ECO:0000256" key="4">
    <source>
        <dbReference type="ARBA" id="ARBA00022801"/>
    </source>
</evidence>
<dbReference type="AGR" id="WB:WBGene00011980"/>
<dbReference type="SUPFAM" id="SSF54001">
    <property type="entry name" value="Cysteine proteinases"/>
    <property type="match status" value="1"/>
</dbReference>
<dbReference type="GeneID" id="174440"/>
<dbReference type="InterPro" id="IPR009060">
    <property type="entry name" value="UBA-like_sf"/>
</dbReference>
<sequence length="2938" mass="340491">MLRVHCKRSKEWHNCNIGCRQAAIILDKDGLESDRGDAARSPVTPASESDSVDLDMPAGESANSPIDGDTAPLNVSNNESGDEGPRKRSASPATANQSSWGDNPAKKICTEGIDLWVQSTSEATAVPDVSQQYQDNQDMLITMGFKSEEIDTALRLSNNDVEKAIQYLTREISGLDSAPITASSSVEKSKYPLNDLVRNQFVESDEEDVAEEMRTVWDDASMARIKTILENNHKYVIFHQNGTLHRRLIVATNILRSGKHERMSEVLNFVDEFMSFIIGRHVNCSDVRPGFELLRQLLELQPPYIGEPEAHAIEQFYIAITPMLCARLTITPSSVKTVLAIDEMFNFRNKFFIQGVQYIDLPEREFPPLKYIDLERLERLEYKRIYAYLADVFVDALIPMIDEKVDAIGDEDTSEVTLLDLQCLLRALNIFSNFMHRGNDLFLCKLETWISKSLDRFRIVNDKEVRDALIRRQGLDLLQEIVILCDRFGLEVATTTQSARLNYLRKWIKCPQMESILHALEELGTIADRFHRTGGMTITRPKSHVNEEFFKKWLEENKVLQIVLTGNMDHVVYVERIQPILQYMTPELTFDDLKFVWSLRKGRMGVSVDNFNKIMEFISKSVNNEQIEWLIELFKKSFRSRETRLYEPIFNFSYTIAIQKDRDDECKLKICNVIWELIHIARGPPRCGSFKAIEHGMKKHCDLLGMMFDKSERDSFLTNMMDGLNVDEGFNEITVVYLFIMLDKLKRTFTPKRSTHGDETLSRVNELKASLRERKLADPLLDRLENIRHVAHERFEASLNANQDSQSNAVFESTNDVFGSHHVDNILTTSVYGCTDYGFVLQNTLRLLKWLHDVDASIVDVEYVQRLFKIFIEQSDSKPQEKTEIFGFLFEVRMVLMRPETSRAIITHLCGMDIFTLQITGLRCFCKYWEELPILSNEESRPVESFIVKLQKDNECKLFVWKLILFNQFDDVVEKCMETFCERDLVLVESPYSVRHHTYSFLSVFSFYVEKLKSELYKRSGKPLTEISYDTTELTMNEDEIKQHDVPLDGMLTETIVRALNRLVRFMTRFVELGNEKNHMIRENPSHGSSISGHAVTFNIELKNDDDDIDCGLNAWKTLICDSSTTVGEFKVRIAKRLHFHEGMTEFTVHKREDDLTMGEANLRYDFLTLQSVKLASETDSVFLSEKLRILVKPKKSSNRRSDLQNHQYSQKKALREDFLPMSIISKCNFYDLLHELASNGDKYIRASVRRLLLLLPTQPSILKQITFGDMDDDEDEPLTIKINNMCAEYMTPMEPGRMLYALEAISSVVAPTRLTAQATEDATELTNALLEIDVIKNLTDGVLTKPNVIPLNKCSPGDRHSIFERIIQIIRSVYTGRNTFIKMIRNEFRIREEMRKTCERMLQSRQTPRSIDQPMDYALTKQQIMPPPCVDNQNNPAYSSSGSVVQFKSLFSSYIKIITSFMQRWDLPDLIAFLESIRNFQWIHVATESLLTSEIEPFAETNQNKGKKTRETASDLIRAVVKGERWGDECRLIIVKKAFSLIRHMVREWVGSHGDIAAPLLETLFLNNSWVQFYQDVLVNSQQEAYRKYVQENIVKIGKDSFEITCVSLKMLLEMFMSLPLHDGFTSDLNELQRRQRQHCDGIVQTVVEIFYFESPRRCREDQKDIDWSQLGHKPIEIIRDQIKSLLGFKPRFCTTNNDLALTENIYAAAKMRMISCLLPYCSQSDIEDCSKAFIDAIINDFLFPELPDIEDSMFEEESIRWEYQAREAAIQTLNAFCERSYKNSHQLLNMWSKFMIAQKTYDPSYRPIIRGRQFDKVGMKNDGGTCYMNAMIQQLVHVPGLSRELIALQNIDPQLRWGDNTAALLCELQRVFAQLNFAQCQAIVPEGLWKEFRFEPDMPLNTKQHHDAIDFYSILLDKCDNVLKKLELPPLFQNRFFGKYSYEKICYGCWHRYKSPDEEFNCISLALSGDNLEEALENFLAAHVMEGENAYHCEKCDEKKTTLNRTSFLELPSTMTIQLKRFTYDLVNNMIRKDNQLFRFPFEIDMTPYMTTSRHVPDEHVQDLFDEMLYGNGEADEAPSPPHKNGVAEKPNLGSGSASTPSLESAQKKMFRRHRSSTMRLSQSFANTSGFDTPSQQKPLIYELVGVLAHSGIATAGHYYSFIKERREEFRDSPHYNKWHHINDMIVSPMSFNNIEDLWYGGTFTQEGVFIGLDERVRHWNAYVLFYEKKRDEPTALIPRHIIDRLNDVKPKVTFDVSDEIMDDGEDKMKAVQDALKKDMSEARKLRIRMFNSMDLKMKKFLNDDYCKFLDDRDFFSFDLYQIYINSLLPLLKREETVEYTVTDLDKADFFKLAFEYIASYIIRVAWMMFDEHRPKNFPRAATDLIRLLLLRHPDNKMFFFKSLEANNSEMLTRMLETTEHDIRASFWHCMRSALRLWVLENGNKDENMMEPSPDSTDLDDDDEEDDEDDEDDDLEDEDSETEEMFRQDMMRPSPMALVSQLVMNQSRPPQLKPMLPVDLSKARSQRLNIVRRIVQVLPFRIHRMEGSGRHYSRSLVEMLYMISRLNEFGKSVLHVCNALQLVGEFLWEDYSTVFCRLRFSEDRIKGLGLWPYLPGLYFELLLDTMNRSLLHIIDPHLHYRHLLMTTQGKFMNESLALYCASREEHETTEGKSVNDEKSLHSRIVLCYVRQIQLIVRSEVPDAAQEYIFNACQILLKAFLKDVQYMFTSIEHWSHVIDFFIDLAQRLVRVDLSSLGACLLKNLMWVGIAEDDDTVEPGVLPVMLEWKETDYTKYRKMNEALFNIRIIKHPELRAVLLRCSKRFRSIFKMSYAENDIDSDEPMDESDEVMIGPQLLKRATNSTDLTRSAVPSACATARVIETKEINLEEDLKANLSAASLEMTEQPSLEEVLSVDSSEEDISMIALSENPGAEDNEK</sequence>
<dbReference type="PROSITE" id="PS00972">
    <property type="entry name" value="USP_1"/>
    <property type="match status" value="1"/>
</dbReference>
<dbReference type="InParanoid" id="G5EG81"/>
<evidence type="ECO:0000313" key="9">
    <source>
        <dbReference type="Proteomes" id="UP000001940"/>
    </source>
</evidence>
<dbReference type="Pfam" id="PF25010">
    <property type="entry name" value="ARM_UBP24_USP9X-Y"/>
    <property type="match status" value="1"/>
</dbReference>
<dbReference type="FunCoup" id="G5EG81">
    <property type="interactions" value="2820"/>
</dbReference>
<dbReference type="SMR" id="G5EG81"/>
<dbReference type="GO" id="GO:0004843">
    <property type="term" value="F:cysteine-type deubiquitinase activity"/>
    <property type="evidence" value="ECO:0000318"/>
    <property type="project" value="GO_Central"/>
</dbReference>
<dbReference type="InterPro" id="IPR028889">
    <property type="entry name" value="USP"/>
</dbReference>
<dbReference type="InterPro" id="IPR050164">
    <property type="entry name" value="Peptidase_C19"/>
</dbReference>
<dbReference type="InterPro" id="IPR036915">
    <property type="entry name" value="Cyclin-like_sf"/>
</dbReference>
<reference evidence="8 9" key="1">
    <citation type="journal article" date="1998" name="Science">
        <title>Genome sequence of the nematode C. elegans: a platform for investigating biology.</title>
        <authorList>
            <consortium name="The C. elegans sequencing consortium"/>
            <person name="Sulson J.E."/>
            <person name="Waterston R."/>
        </authorList>
    </citation>
    <scope>NUCLEOTIDE SEQUENCE [LARGE SCALE GENOMIC DNA]</scope>
    <source>
        <strain evidence="8 9">Bristol N2</strain>
    </source>
</reference>
<dbReference type="GO" id="GO:0031647">
    <property type="term" value="P:regulation of protein stability"/>
    <property type="evidence" value="ECO:0000318"/>
    <property type="project" value="GO_Central"/>
</dbReference>
<dbReference type="PeptideAtlas" id="G5EG81"/>
<accession>G5EG81</accession>
<dbReference type="PROSITE" id="PS00973">
    <property type="entry name" value="USP_2"/>
    <property type="match status" value="1"/>
</dbReference>
<dbReference type="Gene3D" id="1.10.8.10">
    <property type="entry name" value="DNA helicase RuvA subunit, C-terminal domain"/>
    <property type="match status" value="1"/>
</dbReference>
<evidence type="ECO:0000256" key="2">
    <source>
        <dbReference type="ARBA" id="ARBA00022670"/>
    </source>
</evidence>
<dbReference type="Reactome" id="R-CEL-9013420">
    <property type="pathway name" value="RHOU GTPase cycle"/>
</dbReference>
<evidence type="ECO:0000256" key="3">
    <source>
        <dbReference type="ARBA" id="ARBA00022786"/>
    </source>
</evidence>
<dbReference type="PROSITE" id="PS50235">
    <property type="entry name" value="USP_3"/>
    <property type="match status" value="1"/>
</dbReference>
<evidence type="ECO:0000313" key="8">
    <source>
        <dbReference type="EMBL" id="CAA92762.4"/>
    </source>
</evidence>
<dbReference type="PANTHER" id="PTHR24006:SF933">
    <property type="entry name" value="UBA DOMAIN-CONTAINING PROTEIN"/>
    <property type="match status" value="1"/>
</dbReference>
<evidence type="ECO:0000256" key="1">
    <source>
        <dbReference type="ARBA" id="ARBA00009085"/>
    </source>
</evidence>
<dbReference type="ExpressionAtlas" id="G5EG81">
    <property type="expression patterns" value="baseline and differential"/>
</dbReference>
<dbReference type="PANTHER" id="PTHR24006">
    <property type="entry name" value="UBIQUITIN CARBOXYL-TERMINAL HYDROLASE"/>
    <property type="match status" value="1"/>
</dbReference>
<keyword evidence="11" id="KW-1267">Proteomics identification</keyword>
<dbReference type="Pfam" id="PF00443">
    <property type="entry name" value="UCH"/>
    <property type="match status" value="1"/>
</dbReference>
<evidence type="ECO:0000256" key="5">
    <source>
        <dbReference type="SAM" id="MobiDB-lite"/>
    </source>
</evidence>
<protein>
    <submittedName>
        <fullName evidence="8">UBA domain-containing protein</fullName>
    </submittedName>
</protein>
<evidence type="ECO:0007829" key="11">
    <source>
        <dbReference type="PeptideAtlas" id="G5EG81"/>
    </source>
</evidence>
<dbReference type="SMART" id="SM00165">
    <property type="entry name" value="UBA"/>
    <property type="match status" value="1"/>
</dbReference>
<feature type="domain" description="USP" evidence="7">
    <location>
        <begin position="1819"/>
        <end position="2232"/>
    </location>
</feature>
<feature type="region of interest" description="Disordered" evidence="5">
    <location>
        <begin position="32"/>
        <end position="104"/>
    </location>
</feature>
<feature type="compositionally biased region" description="Acidic residues" evidence="5">
    <location>
        <begin position="2459"/>
        <end position="2485"/>
    </location>
</feature>